<name>A0A6A5UMP3_9PLEO</name>
<gene>
    <name evidence="1" type="ORF">BU23DRAFT_560889</name>
</gene>
<keyword evidence="2" id="KW-1185">Reference proteome</keyword>
<dbReference type="SUPFAM" id="SSF54695">
    <property type="entry name" value="POZ domain"/>
    <property type="match status" value="1"/>
</dbReference>
<organism evidence="1 2">
    <name type="scientific">Bimuria novae-zelandiae CBS 107.79</name>
    <dbReference type="NCBI Taxonomy" id="1447943"/>
    <lineage>
        <taxon>Eukaryota</taxon>
        <taxon>Fungi</taxon>
        <taxon>Dikarya</taxon>
        <taxon>Ascomycota</taxon>
        <taxon>Pezizomycotina</taxon>
        <taxon>Dothideomycetes</taxon>
        <taxon>Pleosporomycetidae</taxon>
        <taxon>Pleosporales</taxon>
        <taxon>Massarineae</taxon>
        <taxon>Didymosphaeriaceae</taxon>
        <taxon>Bimuria</taxon>
    </lineage>
</organism>
<evidence type="ECO:0000313" key="2">
    <source>
        <dbReference type="Proteomes" id="UP000800036"/>
    </source>
</evidence>
<dbReference type="EMBL" id="ML976758">
    <property type="protein sequence ID" value="KAF1965640.1"/>
    <property type="molecule type" value="Genomic_DNA"/>
</dbReference>
<sequence>MLLQPTRYEAPKDAEAVPPPAEGADQSVQGTIHTLGPLDIAIVYDGGQSVQCMNKYFICRISRYFASAFDGNFKEAGTRVIYLRHDFPWGVYAMLDFLKNGTYWMYPRLKEQYPHFTMLDLHVHCYILADKYDILALADYSATNYLRMAAEILSLDWSCDDPDYYDASEDVPFVEYLADDMCAAAEVSRFLNSIALLWGNTPGYDDLRTSMLQLLSACFIKLMRLKSFQYLLMFLDDFIDDMVMVLSKDDIEVTLLPIETGEGISWTFRD</sequence>
<dbReference type="Proteomes" id="UP000800036">
    <property type="component" value="Unassembled WGS sequence"/>
</dbReference>
<proteinExistence type="predicted"/>
<accession>A0A6A5UMP3</accession>
<reference evidence="1" key="1">
    <citation type="journal article" date="2020" name="Stud. Mycol.">
        <title>101 Dothideomycetes genomes: a test case for predicting lifestyles and emergence of pathogens.</title>
        <authorList>
            <person name="Haridas S."/>
            <person name="Albert R."/>
            <person name="Binder M."/>
            <person name="Bloem J."/>
            <person name="Labutti K."/>
            <person name="Salamov A."/>
            <person name="Andreopoulos B."/>
            <person name="Baker S."/>
            <person name="Barry K."/>
            <person name="Bills G."/>
            <person name="Bluhm B."/>
            <person name="Cannon C."/>
            <person name="Castanera R."/>
            <person name="Culley D."/>
            <person name="Daum C."/>
            <person name="Ezra D."/>
            <person name="Gonzalez J."/>
            <person name="Henrissat B."/>
            <person name="Kuo A."/>
            <person name="Liang C."/>
            <person name="Lipzen A."/>
            <person name="Lutzoni F."/>
            <person name="Magnuson J."/>
            <person name="Mondo S."/>
            <person name="Nolan M."/>
            <person name="Ohm R."/>
            <person name="Pangilinan J."/>
            <person name="Park H.-J."/>
            <person name="Ramirez L."/>
            <person name="Alfaro M."/>
            <person name="Sun H."/>
            <person name="Tritt A."/>
            <person name="Yoshinaga Y."/>
            <person name="Zwiers L.-H."/>
            <person name="Turgeon B."/>
            <person name="Goodwin S."/>
            <person name="Spatafora J."/>
            <person name="Crous P."/>
            <person name="Grigoriev I."/>
        </authorList>
    </citation>
    <scope>NUCLEOTIDE SEQUENCE</scope>
    <source>
        <strain evidence="1">CBS 107.79</strain>
    </source>
</reference>
<evidence type="ECO:0008006" key="3">
    <source>
        <dbReference type="Google" id="ProtNLM"/>
    </source>
</evidence>
<dbReference type="Gene3D" id="3.30.710.10">
    <property type="entry name" value="Potassium Channel Kv1.1, Chain A"/>
    <property type="match status" value="1"/>
</dbReference>
<dbReference type="InterPro" id="IPR011333">
    <property type="entry name" value="SKP1/BTB/POZ_sf"/>
</dbReference>
<dbReference type="AlphaFoldDB" id="A0A6A5UMP3"/>
<dbReference type="OrthoDB" id="6359816at2759"/>
<protein>
    <recommendedName>
        <fullName evidence="3">BTB domain-containing protein</fullName>
    </recommendedName>
</protein>
<evidence type="ECO:0000313" key="1">
    <source>
        <dbReference type="EMBL" id="KAF1965640.1"/>
    </source>
</evidence>